<evidence type="ECO:0000256" key="2">
    <source>
        <dbReference type="ARBA" id="ARBA00022643"/>
    </source>
</evidence>
<dbReference type="InterPro" id="IPR051814">
    <property type="entry name" value="NAD(P)H-dep_FMN_reductase"/>
</dbReference>
<evidence type="ECO:0000256" key="3">
    <source>
        <dbReference type="ARBA" id="ARBA00023002"/>
    </source>
</evidence>
<keyword evidence="6" id="KW-1185">Reference proteome</keyword>
<evidence type="ECO:0000313" key="5">
    <source>
        <dbReference type="EMBL" id="GAA1667173.1"/>
    </source>
</evidence>
<keyword evidence="1" id="KW-0285">Flavoprotein</keyword>
<comment type="caution">
    <text evidence="5">The sequence shown here is derived from an EMBL/GenBank/DDBJ whole genome shotgun (WGS) entry which is preliminary data.</text>
</comment>
<reference evidence="5 6" key="1">
    <citation type="journal article" date="2019" name="Int. J. Syst. Evol. Microbiol.">
        <title>The Global Catalogue of Microorganisms (GCM) 10K type strain sequencing project: providing services to taxonomists for standard genome sequencing and annotation.</title>
        <authorList>
            <consortium name="The Broad Institute Genomics Platform"/>
            <consortium name="The Broad Institute Genome Sequencing Center for Infectious Disease"/>
            <person name="Wu L."/>
            <person name="Ma J."/>
        </authorList>
    </citation>
    <scope>NUCLEOTIDE SEQUENCE [LARGE SCALE GENOMIC DNA]</scope>
    <source>
        <strain evidence="5 6">JCM 15575</strain>
    </source>
</reference>
<dbReference type="PANTHER" id="PTHR43408:SF2">
    <property type="entry name" value="FMN REDUCTASE (NADPH)"/>
    <property type="match status" value="1"/>
</dbReference>
<keyword evidence="2" id="KW-0288">FMN</keyword>
<organism evidence="5 6">
    <name type="scientific">Microbacterium lacus</name>
    <dbReference type="NCBI Taxonomy" id="415217"/>
    <lineage>
        <taxon>Bacteria</taxon>
        <taxon>Bacillati</taxon>
        <taxon>Actinomycetota</taxon>
        <taxon>Actinomycetes</taxon>
        <taxon>Micrococcales</taxon>
        <taxon>Microbacteriaceae</taxon>
        <taxon>Microbacterium</taxon>
    </lineage>
</organism>
<evidence type="ECO:0000313" key="6">
    <source>
        <dbReference type="Proteomes" id="UP001500596"/>
    </source>
</evidence>
<dbReference type="Pfam" id="PF03358">
    <property type="entry name" value="FMN_red"/>
    <property type="match status" value="1"/>
</dbReference>
<evidence type="ECO:0000256" key="1">
    <source>
        <dbReference type="ARBA" id="ARBA00022630"/>
    </source>
</evidence>
<feature type="domain" description="NADPH-dependent FMN reductase-like" evidence="4">
    <location>
        <begin position="4"/>
        <end position="138"/>
    </location>
</feature>
<name>A0ABN2G8L7_9MICO</name>
<dbReference type="SUPFAM" id="SSF52218">
    <property type="entry name" value="Flavoproteins"/>
    <property type="match status" value="1"/>
</dbReference>
<evidence type="ECO:0000259" key="4">
    <source>
        <dbReference type="Pfam" id="PF03358"/>
    </source>
</evidence>
<accession>A0ABN2G8L7</accession>
<dbReference type="Proteomes" id="UP001500596">
    <property type="component" value="Unassembled WGS sequence"/>
</dbReference>
<sequence>MSSIVVLVGNPQPQSRTRLIAEELAAQLARRSDATVHPTIDLADVADELFRFPAPRIDELLGRVAGADLLIVASPTYKASYTGLLKAFLDRYPTNGLASVTAVPILTIGSPAHTLAVEHTLRPLLVELGASVPTRGLAFPASESDERARIIAEWLDGQWPYLQAR</sequence>
<dbReference type="InterPro" id="IPR005025">
    <property type="entry name" value="FMN_Rdtase-like_dom"/>
</dbReference>
<dbReference type="InterPro" id="IPR029039">
    <property type="entry name" value="Flavoprotein-like_sf"/>
</dbReference>
<gene>
    <name evidence="5" type="ORF">GCM10009807_09190</name>
</gene>
<dbReference type="RefSeq" id="WP_344052071.1">
    <property type="nucleotide sequence ID" value="NZ_BAAAPK010000001.1"/>
</dbReference>
<protein>
    <submittedName>
        <fullName evidence="5">NAD(P)H-dependent oxidoreductase</fullName>
    </submittedName>
</protein>
<proteinExistence type="predicted"/>
<keyword evidence="3" id="KW-0560">Oxidoreductase</keyword>
<dbReference type="Gene3D" id="3.40.50.360">
    <property type="match status" value="1"/>
</dbReference>
<dbReference type="EMBL" id="BAAAPK010000001">
    <property type="protein sequence ID" value="GAA1667173.1"/>
    <property type="molecule type" value="Genomic_DNA"/>
</dbReference>
<dbReference type="PANTHER" id="PTHR43408">
    <property type="entry name" value="FMN REDUCTASE (NADPH)"/>
    <property type="match status" value="1"/>
</dbReference>